<comment type="caution">
    <text evidence="2">The sequence shown here is derived from an EMBL/GenBank/DDBJ whole genome shotgun (WGS) entry which is preliminary data.</text>
</comment>
<keyword evidence="3" id="KW-1185">Reference proteome</keyword>
<sequence>MRRQRSGSRGLSDESEDRNVRFAIGKQRGKERGDREWSLRDVRFLKQKRHCFNSLSNILQAFKSMIQTLRGNMFNLSADGEFDVQCLRVAALNVCLFTGPCISKYSLCYITS</sequence>
<reference evidence="2 3" key="1">
    <citation type="submission" date="2021-09" db="EMBL/GenBank/DDBJ databases">
        <title>Genomic insights and catalytic innovation underlie evolution of tropane alkaloids biosynthesis.</title>
        <authorList>
            <person name="Wang Y.-J."/>
            <person name="Tian T."/>
            <person name="Huang J.-P."/>
            <person name="Huang S.-X."/>
        </authorList>
    </citation>
    <scope>NUCLEOTIDE SEQUENCE [LARGE SCALE GENOMIC DNA]</scope>
    <source>
        <strain evidence="2">KIB-2018</strain>
        <tissue evidence="2">Leaf</tissue>
    </source>
</reference>
<gene>
    <name evidence="2" type="ORF">K2173_023683</name>
</gene>
<name>A0AAV8TSA2_9ROSI</name>
<evidence type="ECO:0000313" key="2">
    <source>
        <dbReference type="EMBL" id="KAJ8768779.1"/>
    </source>
</evidence>
<dbReference type="Proteomes" id="UP001159364">
    <property type="component" value="Linkage Group LG04"/>
</dbReference>
<evidence type="ECO:0000313" key="3">
    <source>
        <dbReference type="Proteomes" id="UP001159364"/>
    </source>
</evidence>
<dbReference type="AlphaFoldDB" id="A0AAV8TSA2"/>
<feature type="region of interest" description="Disordered" evidence="1">
    <location>
        <begin position="1"/>
        <end position="33"/>
    </location>
</feature>
<dbReference type="EMBL" id="JAIWQS010000004">
    <property type="protein sequence ID" value="KAJ8768779.1"/>
    <property type="molecule type" value="Genomic_DNA"/>
</dbReference>
<accession>A0AAV8TSA2</accession>
<organism evidence="2 3">
    <name type="scientific">Erythroxylum novogranatense</name>
    <dbReference type="NCBI Taxonomy" id="1862640"/>
    <lineage>
        <taxon>Eukaryota</taxon>
        <taxon>Viridiplantae</taxon>
        <taxon>Streptophyta</taxon>
        <taxon>Embryophyta</taxon>
        <taxon>Tracheophyta</taxon>
        <taxon>Spermatophyta</taxon>
        <taxon>Magnoliopsida</taxon>
        <taxon>eudicotyledons</taxon>
        <taxon>Gunneridae</taxon>
        <taxon>Pentapetalae</taxon>
        <taxon>rosids</taxon>
        <taxon>fabids</taxon>
        <taxon>Malpighiales</taxon>
        <taxon>Erythroxylaceae</taxon>
        <taxon>Erythroxylum</taxon>
    </lineage>
</organism>
<proteinExistence type="predicted"/>
<protein>
    <submittedName>
        <fullName evidence="2">Uncharacterized protein</fullName>
    </submittedName>
</protein>
<evidence type="ECO:0000256" key="1">
    <source>
        <dbReference type="SAM" id="MobiDB-lite"/>
    </source>
</evidence>